<evidence type="ECO:0000256" key="2">
    <source>
        <dbReference type="SAM" id="MobiDB-lite"/>
    </source>
</evidence>
<dbReference type="EMBL" id="FO203436">
    <property type="protein sequence ID" value="CCI55281.1"/>
    <property type="molecule type" value="Genomic_DNA"/>
</dbReference>
<organism evidence="3">
    <name type="scientific">Phyllostachys edulis</name>
    <name type="common">Tortoise shell bamboo</name>
    <name type="synonym">Bambusa edulis</name>
    <dbReference type="NCBI Taxonomy" id="38705"/>
    <lineage>
        <taxon>Eukaryota</taxon>
        <taxon>Viridiplantae</taxon>
        <taxon>Streptophyta</taxon>
        <taxon>Embryophyta</taxon>
        <taxon>Tracheophyta</taxon>
        <taxon>Spermatophyta</taxon>
        <taxon>Magnoliopsida</taxon>
        <taxon>Liliopsida</taxon>
        <taxon>Poales</taxon>
        <taxon>Poaceae</taxon>
        <taxon>BOP clade</taxon>
        <taxon>Bambusoideae</taxon>
        <taxon>Arundinarodae</taxon>
        <taxon>Arundinarieae</taxon>
        <taxon>Arundinariinae</taxon>
        <taxon>Phyllostachys</taxon>
    </lineage>
</organism>
<keyword evidence="1" id="KW-0175">Coiled coil</keyword>
<protein>
    <submittedName>
        <fullName evidence="3">PH01B001G05.4 protein</fullName>
    </submittedName>
</protein>
<gene>
    <name evidence="3" type="primary">PH01B001G05.4</name>
</gene>
<feature type="compositionally biased region" description="Acidic residues" evidence="2">
    <location>
        <begin position="256"/>
        <end position="278"/>
    </location>
</feature>
<feature type="coiled-coil region" evidence="1">
    <location>
        <begin position="217"/>
        <end position="247"/>
    </location>
</feature>
<evidence type="ECO:0000256" key="1">
    <source>
        <dbReference type="SAM" id="Coils"/>
    </source>
</evidence>
<name>L0P1I8_PHYED</name>
<sequence>MAQEGEKTSIKTKPFLWNKPASIIAFLWYDLRVRCVLMLVVKHATEEEESSHAFKEEFFEEGPELHILGPDRGGIRAILTMLHTYGERKGGLATELWKLLQVLGGFDRPMYRGNEWVVNGRDRGVICRLTVYARKSTKASQPLNISVKRITFAQGIQESSRLAILRICLIYTRELRNIVFRYHPRTAAVDRPARYPSTDGEDNATVVHLAQFAAAQEKSLEAVATELECAYETLQRAEERITTLEEALYGQHDHEEEQEEEDPEEPEEPEEDLVDDQVADLTKMNEENDVEYPGMEWGSLFIDMNWVLQDVAKYYPELH</sequence>
<accession>L0P1I8</accession>
<proteinExistence type="predicted"/>
<reference evidence="3" key="1">
    <citation type="submission" date="2012-05" db="EMBL/GenBank/DDBJ databases">
        <authorList>
            <person name="Han B."/>
            <person name="Lu Y."/>
            <person name="Feng Q."/>
            <person name="Zhao Q."/>
            <person name="Lu T.T."/>
            <person name="Li Y."/>
            <person name="Liu K.Y."/>
            <person name="Huang X.H."/>
            <person name="Fan D.L."/>
            <person name="Weng Q.J."/>
            <person name="Zhang L."/>
            <person name="Lu Y.Q."/>
            <person name="Guo Y.L."/>
            <person name="Li W.J."/>
            <person name="Zhou C.C."/>
            <person name="Lu H.Y."/>
            <person name="Huang T."/>
            <person name="Zhu C.R."/>
            <person name="Zhao Y."/>
            <person name="Hu T."/>
            <person name="Yao N."/>
        </authorList>
    </citation>
    <scope>NUCLEOTIDE SEQUENCE</scope>
</reference>
<dbReference type="AlphaFoldDB" id="L0P1I8"/>
<feature type="region of interest" description="Disordered" evidence="2">
    <location>
        <begin position="251"/>
        <end position="290"/>
    </location>
</feature>
<evidence type="ECO:0000313" key="3">
    <source>
        <dbReference type="EMBL" id="CCI55281.1"/>
    </source>
</evidence>